<dbReference type="Proteomes" id="UP000039046">
    <property type="component" value="Unassembled WGS sequence"/>
</dbReference>
<organism evidence="2 3">
    <name type="scientific">[Torrubiella] hemipterigena</name>
    <dbReference type="NCBI Taxonomy" id="1531966"/>
    <lineage>
        <taxon>Eukaryota</taxon>
        <taxon>Fungi</taxon>
        <taxon>Dikarya</taxon>
        <taxon>Ascomycota</taxon>
        <taxon>Pezizomycotina</taxon>
        <taxon>Sordariomycetes</taxon>
        <taxon>Hypocreomycetidae</taxon>
        <taxon>Hypocreales</taxon>
        <taxon>Clavicipitaceae</taxon>
        <taxon>Clavicipitaceae incertae sedis</taxon>
        <taxon>'Torrubiella' clade</taxon>
    </lineage>
</organism>
<dbReference type="PANTHER" id="PTHR42678">
    <property type="entry name" value="AMIDASE"/>
    <property type="match status" value="1"/>
</dbReference>
<dbReference type="STRING" id="1531966.A0A0A1TF13"/>
<dbReference type="Gene3D" id="3.90.1300.10">
    <property type="entry name" value="Amidase signature (AS) domain"/>
    <property type="match status" value="1"/>
</dbReference>
<dbReference type="EMBL" id="CDHN01000002">
    <property type="protein sequence ID" value="CEJ88278.1"/>
    <property type="molecule type" value="Genomic_DNA"/>
</dbReference>
<evidence type="ECO:0000313" key="3">
    <source>
        <dbReference type="Proteomes" id="UP000039046"/>
    </source>
</evidence>
<sequence>MPGVKKVSGLWDRLGAAFVPNIAAYLKELEVNPNKVTNLRELIEFNKKDKRENVKDNRRWEDALALGYDNTSPRFHDAGPEGFTGAIEKHKLDFILAEMQILAYATPYIGGPAMAVPMKTQGKHPVALGITGPLFGEEKMIQVAYAYEQKTMAQRDKKPTNMPKTELKDVM</sequence>
<proteinExistence type="predicted"/>
<keyword evidence="3" id="KW-1185">Reference proteome</keyword>
<evidence type="ECO:0008006" key="4">
    <source>
        <dbReference type="Google" id="ProtNLM"/>
    </source>
</evidence>
<dbReference type="AlphaFoldDB" id="A0A0A1TF13"/>
<gene>
    <name evidence="2" type="ORF">VHEMI04669</name>
</gene>
<dbReference type="HOGENOM" id="CLU_1563983_0_0_1"/>
<dbReference type="PANTHER" id="PTHR42678:SF34">
    <property type="entry name" value="OS04G0183300 PROTEIN"/>
    <property type="match status" value="1"/>
</dbReference>
<dbReference type="InterPro" id="IPR036928">
    <property type="entry name" value="AS_sf"/>
</dbReference>
<evidence type="ECO:0000313" key="2">
    <source>
        <dbReference type="EMBL" id="CEJ88278.1"/>
    </source>
</evidence>
<evidence type="ECO:0000256" key="1">
    <source>
        <dbReference type="SAM" id="MobiDB-lite"/>
    </source>
</evidence>
<dbReference type="SUPFAM" id="SSF75304">
    <property type="entry name" value="Amidase signature (AS) enzymes"/>
    <property type="match status" value="1"/>
</dbReference>
<protein>
    <recommendedName>
        <fullName evidence="4">Amidase domain-containing protein</fullName>
    </recommendedName>
</protein>
<reference evidence="2 3" key="1">
    <citation type="journal article" date="2015" name="Genome Announc.">
        <title>Draft Genome Sequence and Gene Annotation of the Entomopathogenic Fungus Verticillium hemipterigenum.</title>
        <authorList>
            <person name="Horn F."/>
            <person name="Habel A."/>
            <person name="Scharf D.H."/>
            <person name="Dworschak J."/>
            <person name="Brakhage A.A."/>
            <person name="Guthke R."/>
            <person name="Hertweck C."/>
            <person name="Linde J."/>
        </authorList>
    </citation>
    <scope>NUCLEOTIDE SEQUENCE [LARGE SCALE GENOMIC DNA]</scope>
</reference>
<accession>A0A0A1TF13</accession>
<feature type="compositionally biased region" description="Basic and acidic residues" evidence="1">
    <location>
        <begin position="153"/>
        <end position="171"/>
    </location>
</feature>
<name>A0A0A1TF13_9HYPO</name>
<dbReference type="OrthoDB" id="566138at2759"/>
<feature type="region of interest" description="Disordered" evidence="1">
    <location>
        <begin position="152"/>
        <end position="171"/>
    </location>
</feature>